<reference evidence="1" key="1">
    <citation type="submission" date="2021-02" db="EMBL/GenBank/DDBJ databases">
        <authorList>
            <person name="Bekaert M."/>
        </authorList>
    </citation>
    <scope>NUCLEOTIDE SEQUENCE</scope>
    <source>
        <strain evidence="1">IoA-00</strain>
    </source>
</reference>
<keyword evidence="2" id="KW-1185">Reference proteome</keyword>
<dbReference type="EMBL" id="HG994584">
    <property type="protein sequence ID" value="CAF2941676.1"/>
    <property type="molecule type" value="Genomic_DNA"/>
</dbReference>
<proteinExistence type="predicted"/>
<evidence type="ECO:0000313" key="2">
    <source>
        <dbReference type="Proteomes" id="UP000675881"/>
    </source>
</evidence>
<dbReference type="Proteomes" id="UP000675881">
    <property type="component" value="Chromosome 5"/>
</dbReference>
<accession>A0A7R8CYH8</accession>
<sequence>MKQENNDLEKIRNWIESHNPFDENKPVLRSIVSGVTGTEGDVINCDDAESVGETIQHELDGILYSESKTKKKDGIKLLEALETTFTDREKRDIRSYFRYELIAIPFSLFQNSIMHKLSKAKLGHALQKQVTASTYKTDQSFHVLDRGALLHKYGDADTQIVSAALEYSKNSNKDVVVVAIDTNILVLLMFDWKSGMYITLHSFRCTKQKRGQRNVEN</sequence>
<organism evidence="1 2">
    <name type="scientific">Lepeophtheirus salmonis</name>
    <name type="common">Salmon louse</name>
    <name type="synonym">Caligus salmonis</name>
    <dbReference type="NCBI Taxonomy" id="72036"/>
    <lineage>
        <taxon>Eukaryota</taxon>
        <taxon>Metazoa</taxon>
        <taxon>Ecdysozoa</taxon>
        <taxon>Arthropoda</taxon>
        <taxon>Crustacea</taxon>
        <taxon>Multicrustacea</taxon>
        <taxon>Hexanauplia</taxon>
        <taxon>Copepoda</taxon>
        <taxon>Siphonostomatoida</taxon>
        <taxon>Caligidae</taxon>
        <taxon>Lepeophtheirus</taxon>
    </lineage>
</organism>
<evidence type="ECO:0000313" key="1">
    <source>
        <dbReference type="EMBL" id="CAF2941676.1"/>
    </source>
</evidence>
<gene>
    <name evidence="1" type="ORF">LSAA_10756</name>
</gene>
<dbReference type="AlphaFoldDB" id="A0A7R8CYH8"/>
<name>A0A7R8CYH8_LEPSM</name>
<protein>
    <submittedName>
        <fullName evidence="1">(salmon louse) hypothetical protein</fullName>
    </submittedName>
</protein>